<gene>
    <name evidence="2" type="ORF">BROSI_A1518</name>
</gene>
<keyword evidence="1" id="KW-0472">Membrane</keyword>
<dbReference type="Proteomes" id="UP000032309">
    <property type="component" value="Unassembled WGS sequence"/>
</dbReference>
<evidence type="ECO:0000256" key="1">
    <source>
        <dbReference type="SAM" id="Phobius"/>
    </source>
</evidence>
<keyword evidence="3" id="KW-1185">Reference proteome</keyword>
<comment type="caution">
    <text evidence="2">The sequence shown here is derived from an EMBL/GenBank/DDBJ whole genome shotgun (WGS) entry which is preliminary data.</text>
</comment>
<accession>A0ABQ0JWI9</accession>
<keyword evidence="1" id="KW-0812">Transmembrane</keyword>
<proteinExistence type="predicted"/>
<evidence type="ECO:0000313" key="2">
    <source>
        <dbReference type="EMBL" id="GAN33002.1"/>
    </source>
</evidence>
<feature type="transmembrane region" description="Helical" evidence="1">
    <location>
        <begin position="24"/>
        <end position="43"/>
    </location>
</feature>
<keyword evidence="1" id="KW-1133">Transmembrane helix</keyword>
<organism evidence="2 3">
    <name type="scientific">Candidatus Brocadia sinica JPN1</name>
    <dbReference type="NCBI Taxonomy" id="1197129"/>
    <lineage>
        <taxon>Bacteria</taxon>
        <taxon>Pseudomonadati</taxon>
        <taxon>Planctomycetota</taxon>
        <taxon>Candidatus Brocadiia</taxon>
        <taxon>Candidatus Brocadiales</taxon>
        <taxon>Candidatus Brocadiaceae</taxon>
        <taxon>Candidatus Brocadia</taxon>
    </lineage>
</organism>
<sequence length="48" mass="5472">MVAIDSRKDKMDTTIKKNDFKTKMCGLIIALSMAFPIALNIFMTRNPH</sequence>
<reference evidence="3" key="1">
    <citation type="journal article" date="2015" name="Genome Announc.">
        <title>Draft Genome Sequence of an Anaerobic Ammonium-Oxidizing Bacterium, "Candidatus Brocadia sinica".</title>
        <authorList>
            <person name="Oshiki M."/>
            <person name="Shinyako-Hata K."/>
            <person name="Satoh H."/>
            <person name="Okabe S."/>
        </authorList>
    </citation>
    <scope>NUCLEOTIDE SEQUENCE [LARGE SCALE GENOMIC DNA]</scope>
    <source>
        <strain evidence="3">JPN1</strain>
    </source>
</reference>
<dbReference type="EMBL" id="BAFN01000001">
    <property type="protein sequence ID" value="GAN33002.1"/>
    <property type="molecule type" value="Genomic_DNA"/>
</dbReference>
<name>A0ABQ0JWI9_9BACT</name>
<evidence type="ECO:0000313" key="3">
    <source>
        <dbReference type="Proteomes" id="UP000032309"/>
    </source>
</evidence>
<protein>
    <submittedName>
        <fullName evidence="2">Uncharacterized protein</fullName>
    </submittedName>
</protein>